<evidence type="ECO:0000313" key="3">
    <source>
        <dbReference type="Proteomes" id="UP000789759"/>
    </source>
</evidence>
<comment type="caution">
    <text evidence="2">The sequence shown here is derived from an EMBL/GenBank/DDBJ whole genome shotgun (WGS) entry which is preliminary data.</text>
</comment>
<dbReference type="EMBL" id="CAJVQA010004615">
    <property type="protein sequence ID" value="CAG8602537.1"/>
    <property type="molecule type" value="Genomic_DNA"/>
</dbReference>
<proteinExistence type="predicted"/>
<evidence type="ECO:0000256" key="1">
    <source>
        <dbReference type="SAM" id="SignalP"/>
    </source>
</evidence>
<dbReference type="Proteomes" id="UP000789759">
    <property type="component" value="Unassembled WGS sequence"/>
</dbReference>
<organism evidence="2 3">
    <name type="scientific">Cetraspora pellucida</name>
    <dbReference type="NCBI Taxonomy" id="1433469"/>
    <lineage>
        <taxon>Eukaryota</taxon>
        <taxon>Fungi</taxon>
        <taxon>Fungi incertae sedis</taxon>
        <taxon>Mucoromycota</taxon>
        <taxon>Glomeromycotina</taxon>
        <taxon>Glomeromycetes</taxon>
        <taxon>Diversisporales</taxon>
        <taxon>Gigasporaceae</taxon>
        <taxon>Cetraspora</taxon>
    </lineage>
</organism>
<dbReference type="AlphaFoldDB" id="A0A9N9CI32"/>
<keyword evidence="1" id="KW-0732">Signal</keyword>
<keyword evidence="3" id="KW-1185">Reference proteome</keyword>
<feature type="signal peptide" evidence="1">
    <location>
        <begin position="1"/>
        <end position="23"/>
    </location>
</feature>
<name>A0A9N9CI32_9GLOM</name>
<feature type="chain" id="PRO_5040399614" evidence="1">
    <location>
        <begin position="24"/>
        <end position="220"/>
    </location>
</feature>
<gene>
    <name evidence="2" type="ORF">CPELLU_LOCUS7062</name>
</gene>
<evidence type="ECO:0000313" key="2">
    <source>
        <dbReference type="EMBL" id="CAG8602537.1"/>
    </source>
</evidence>
<reference evidence="2" key="1">
    <citation type="submission" date="2021-06" db="EMBL/GenBank/DDBJ databases">
        <authorList>
            <person name="Kallberg Y."/>
            <person name="Tangrot J."/>
            <person name="Rosling A."/>
        </authorList>
    </citation>
    <scope>NUCLEOTIDE SEQUENCE</scope>
    <source>
        <strain evidence="2">FL966</strain>
    </source>
</reference>
<accession>A0A9N9CI32</accession>
<protein>
    <submittedName>
        <fullName evidence="2">8409_t:CDS:1</fullName>
    </submittedName>
</protein>
<sequence>MYQIYKFLSTFLILSVLIPSLLAYSIPNSKYNKPNNRRDLINRSRTDFKNVSKNKRYIGPSFNNIHHTQLSKRCISPIIESTLLNPLCNDCGSCGTCEALCNGFGSCGTCGGFAPFCGFCGSPCDIIPSPFCGSPCDIIPPPLLGCGTLGCGGCDIPQVLSNDQLCLNEFQSASENEHALQCCDESQHQVSKKSRVKDLGVLLIRIQPMSGSWFCNYDKF</sequence>
<dbReference type="OrthoDB" id="2445962at2759"/>